<sequence length="156" mass="17648">MITGHIDHLAAAGLAQPLYDALVQALAENPAQKQPDSYTLDGERLFMNVMMLTTQPPQEKKAELHRAYIDIQLLLEGCETIHFGLAESARELEDWHPEQDYQLCNDIHNSQSLTLEPGMFAIFMPGEPHKPGCHDTRREPVKKVVIKLHRDALFPV</sequence>
<reference evidence="1 2" key="1">
    <citation type="submission" date="2018-10" db="EMBL/GenBank/DDBJ databases">
        <title>Transmission dynamics of multidrug resistant bacteria on intensive care unit surfaces.</title>
        <authorList>
            <person name="D'Souza A.W."/>
            <person name="Potter R.F."/>
            <person name="Wallace M."/>
            <person name="Shupe A."/>
            <person name="Patel S."/>
            <person name="Sun S."/>
            <person name="Gul D."/>
            <person name="Kwon J.H."/>
            <person name="Andleeb S."/>
            <person name="Burnham C.-A.D."/>
            <person name="Dantas G."/>
        </authorList>
    </citation>
    <scope>NUCLEOTIDE SEQUENCE [LARGE SCALE GENOMIC DNA]</scope>
    <source>
        <strain evidence="1 2">AS_373</strain>
    </source>
</reference>
<dbReference type="GO" id="GO:0005829">
    <property type="term" value="C:cytosol"/>
    <property type="evidence" value="ECO:0007669"/>
    <property type="project" value="TreeGrafter"/>
</dbReference>
<dbReference type="Proteomes" id="UP000275331">
    <property type="component" value="Unassembled WGS sequence"/>
</dbReference>
<protein>
    <submittedName>
        <fullName evidence="1">YhcH/YjgK/YiaL family protein</fullName>
    </submittedName>
</protein>
<accession>A0A427UWI8</accession>
<dbReference type="PANTHER" id="PTHR34986">
    <property type="entry name" value="EVOLVED BETA-GALACTOSIDASE SUBUNIT BETA"/>
    <property type="match status" value="1"/>
</dbReference>
<dbReference type="NCBIfam" id="TIGR00022">
    <property type="entry name" value="YhcH/YjgK/YiaL family protein"/>
    <property type="match status" value="1"/>
</dbReference>
<dbReference type="OrthoDB" id="6196468at2"/>
<dbReference type="Gene3D" id="2.60.120.370">
    <property type="entry name" value="YhcH/YjgK/YiaL"/>
    <property type="match status" value="1"/>
</dbReference>
<organism evidence="1 2">
    <name type="scientific">Atlantibacter subterraneus</name>
    <dbReference type="NCBI Taxonomy" id="255519"/>
    <lineage>
        <taxon>Bacteria</taxon>
        <taxon>Pseudomonadati</taxon>
        <taxon>Pseudomonadota</taxon>
        <taxon>Gammaproteobacteria</taxon>
        <taxon>Enterobacterales</taxon>
        <taxon>Enterobacteriaceae</taxon>
        <taxon>Atlantibacter</taxon>
    </lineage>
</organism>
<comment type="caution">
    <text evidence="1">The sequence shown here is derived from an EMBL/GenBank/DDBJ whole genome shotgun (WGS) entry which is preliminary data.</text>
</comment>
<dbReference type="SUPFAM" id="SSF51197">
    <property type="entry name" value="Clavaminate synthase-like"/>
    <property type="match status" value="1"/>
</dbReference>
<dbReference type="InterPro" id="IPR049827">
    <property type="entry name" value="NanQ"/>
</dbReference>
<dbReference type="AlphaFoldDB" id="A0A427UWI8"/>
<dbReference type="RefSeq" id="WP_125295076.1">
    <property type="nucleotide sequence ID" value="NZ_JAPTZM010000003.1"/>
</dbReference>
<dbReference type="InterPro" id="IPR004375">
    <property type="entry name" value="NanQ/TabA/YiaL"/>
</dbReference>
<dbReference type="PANTHER" id="PTHR34986:SF5">
    <property type="entry name" value="N-ACETYLNEURAMINATE ANOMERASE NANQ"/>
    <property type="match status" value="1"/>
</dbReference>
<evidence type="ECO:0000313" key="1">
    <source>
        <dbReference type="EMBL" id="RSE24837.1"/>
    </source>
</evidence>
<evidence type="ECO:0000313" key="2">
    <source>
        <dbReference type="Proteomes" id="UP000275331"/>
    </source>
</evidence>
<dbReference type="EMBL" id="RHXB01000009">
    <property type="protein sequence ID" value="RSE24837.1"/>
    <property type="molecule type" value="Genomic_DNA"/>
</dbReference>
<dbReference type="InterPro" id="IPR037012">
    <property type="entry name" value="NanQ/TabA/YiaL_sf"/>
</dbReference>
<proteinExistence type="predicted"/>
<dbReference type="Pfam" id="PF04074">
    <property type="entry name" value="DUF386"/>
    <property type="match status" value="1"/>
</dbReference>
<dbReference type="NCBIfam" id="NF040884">
    <property type="entry name" value="acetylneur_anom"/>
    <property type="match status" value="1"/>
</dbReference>
<gene>
    <name evidence="1" type="ORF">EGT71_14295</name>
</gene>
<name>A0A427UWI8_9ENTR</name>